<dbReference type="Pfam" id="PF02687">
    <property type="entry name" value="FtsX"/>
    <property type="match status" value="2"/>
</dbReference>
<keyword evidence="3 7" id="KW-0812">Transmembrane</keyword>
<comment type="caution">
    <text evidence="9">The sequence shown here is derived from an EMBL/GenBank/DDBJ whole genome shotgun (WGS) entry which is preliminary data.</text>
</comment>
<feature type="region of interest" description="Disordered" evidence="6">
    <location>
        <begin position="559"/>
        <end position="615"/>
    </location>
</feature>
<gene>
    <name evidence="9" type="ORF">PHACT_06570</name>
</gene>
<feature type="transmembrane region" description="Helical" evidence="7">
    <location>
        <begin position="32"/>
        <end position="52"/>
    </location>
</feature>
<feature type="transmembrane region" description="Helical" evidence="7">
    <location>
        <begin position="481"/>
        <end position="501"/>
    </location>
</feature>
<evidence type="ECO:0000313" key="10">
    <source>
        <dbReference type="Proteomes" id="UP000175669"/>
    </source>
</evidence>
<feature type="transmembrane region" description="Helical" evidence="7">
    <location>
        <begin position="843"/>
        <end position="864"/>
    </location>
</feature>
<keyword evidence="5 7" id="KW-0472">Membrane</keyword>
<feature type="transmembrane region" description="Helical" evidence="7">
    <location>
        <begin position="313"/>
        <end position="332"/>
    </location>
</feature>
<evidence type="ECO:0000256" key="3">
    <source>
        <dbReference type="ARBA" id="ARBA00022692"/>
    </source>
</evidence>
<evidence type="ECO:0000256" key="7">
    <source>
        <dbReference type="SAM" id="Phobius"/>
    </source>
</evidence>
<evidence type="ECO:0000256" key="2">
    <source>
        <dbReference type="ARBA" id="ARBA00022475"/>
    </source>
</evidence>
<dbReference type="AlphaFoldDB" id="A0A1E8CKB9"/>
<feature type="transmembrane region" description="Helical" evidence="7">
    <location>
        <begin position="407"/>
        <end position="424"/>
    </location>
</feature>
<feature type="transmembrane region" description="Helical" evidence="7">
    <location>
        <begin position="759"/>
        <end position="778"/>
    </location>
</feature>
<name>A0A1E8CKB9_9GAMM</name>
<organism evidence="9 10">
    <name type="scientific">Pseudohongiella acticola</name>
    <dbReference type="NCBI Taxonomy" id="1524254"/>
    <lineage>
        <taxon>Bacteria</taxon>
        <taxon>Pseudomonadati</taxon>
        <taxon>Pseudomonadota</taxon>
        <taxon>Gammaproteobacteria</taxon>
        <taxon>Pseudomonadales</taxon>
        <taxon>Pseudohongiellaceae</taxon>
        <taxon>Pseudohongiella</taxon>
    </lineage>
</organism>
<evidence type="ECO:0000259" key="8">
    <source>
        <dbReference type="Pfam" id="PF02687"/>
    </source>
</evidence>
<dbReference type="EMBL" id="MASR01000001">
    <property type="protein sequence ID" value="OFE12843.1"/>
    <property type="molecule type" value="Genomic_DNA"/>
</dbReference>
<dbReference type="STRING" id="1524254.PHACT_06570"/>
<reference evidence="10" key="1">
    <citation type="submission" date="2016-07" db="EMBL/GenBank/DDBJ databases">
        <authorList>
            <person name="Florea S."/>
            <person name="Webb J.S."/>
            <person name="Jaromczyk J."/>
            <person name="Schardl C.L."/>
        </authorList>
    </citation>
    <scope>NUCLEOTIDE SEQUENCE [LARGE SCALE GENOMIC DNA]</scope>
    <source>
        <strain evidence="10">KCTC 42131</strain>
    </source>
</reference>
<dbReference type="OrthoDB" id="5292592at2"/>
<dbReference type="PANTHER" id="PTHR30287">
    <property type="entry name" value="MEMBRANE COMPONENT OF PREDICTED ABC SUPERFAMILY METABOLITE UPTAKE TRANSPORTER"/>
    <property type="match status" value="1"/>
</dbReference>
<dbReference type="Proteomes" id="UP000175669">
    <property type="component" value="Unassembled WGS sequence"/>
</dbReference>
<dbReference type="GO" id="GO:0005886">
    <property type="term" value="C:plasma membrane"/>
    <property type="evidence" value="ECO:0007669"/>
    <property type="project" value="UniProtKB-SubCell"/>
</dbReference>
<evidence type="ECO:0000256" key="5">
    <source>
        <dbReference type="ARBA" id="ARBA00023136"/>
    </source>
</evidence>
<evidence type="ECO:0000256" key="4">
    <source>
        <dbReference type="ARBA" id="ARBA00022989"/>
    </source>
</evidence>
<evidence type="ECO:0000256" key="6">
    <source>
        <dbReference type="SAM" id="MobiDB-lite"/>
    </source>
</evidence>
<evidence type="ECO:0000313" key="9">
    <source>
        <dbReference type="EMBL" id="OFE12843.1"/>
    </source>
</evidence>
<feature type="transmembrane region" description="Helical" evidence="7">
    <location>
        <begin position="799"/>
        <end position="823"/>
    </location>
</feature>
<keyword evidence="4 7" id="KW-1133">Transmembrane helix</keyword>
<dbReference type="PANTHER" id="PTHR30287:SF1">
    <property type="entry name" value="INNER MEMBRANE PROTEIN"/>
    <property type="match status" value="1"/>
</dbReference>
<accession>A0A1E8CKB9</accession>
<proteinExistence type="predicted"/>
<feature type="domain" description="ABC3 transporter permease C-terminal" evidence="8">
    <location>
        <begin position="759"/>
        <end position="873"/>
    </location>
</feature>
<protein>
    <recommendedName>
        <fullName evidence="8">ABC3 transporter permease C-terminal domain-containing protein</fullName>
    </recommendedName>
</protein>
<sequence>MSDSAQTVSATPTTLFRVALRLLWRDWRGGELRLLLLAMVMAVTSVSGIALFTDRLERALVQESATMLAADRVLSGRQQPPREWLAEASQRGLATAEVQAFASMVFSDQGNLLVAAKAVSERYPLRGELRVADQPFGAAYTETGGPARGEVWVESRVLPSLGIDIGDTLYVGDGEFVVSRVLVQEPDRQQGDMMDNAGPRVLMHLDDVPVTNIIQPGSRVTYRYLFAGELAVLDVFADWVRQQSDNDYRLRDVRDESQEVSDALARGESFLLLGSLFAVLLAGIAIALTARRYSERHFDYAAILKTLGCTSNQISVIYFGILFSLLLIAIVLGSGLGWLVHEGILVLLQSVIPIALPPASLMPFWLGALTACICLFAFAMPPLLALKHTSPLRVLRKDLADAPLSTSLPYVFGIAGALALILWYSQDVLISVILIAAVAGVALVLSAMSYVFLRTGSAAGMRAGSAWMLAMSAVRRRRRQSVLQVLVFSLTIMSLLTLALLRTDLINDWQAQLPEDTPNHFMMNISDSQVAGMQAFLQENEVAANPFYPMVSAGLLTVNGEPAPHPWDDDDGEQGRSTMTERAGADQQETGTDTADAESSDTGSSGAGDAERPQRIENRQVTWTAQLPPDNEVVAGYWWGDSNSPGRVSVEQDYAERIDVNLGDELVFRINEQEVTAIVDNMRTVRWDNMQPNFFFIFSPGTLDHLGATYLSTLLLEGEEKLLLNDLLRQFPTIVVLEVDALIEQIQSIIAQVSSAIELIAALVLLAGALVLLSCVNATLDERFRENAILRTLGAGRKLIMTSLVIEFAFIGLLAGVIATVGAELSLYYLQSEVFQQTFAMHYWVWIAGPVAGTVIIAGLGFAATRKVVNSSPLAVLRQLSA</sequence>
<dbReference type="InterPro" id="IPR003838">
    <property type="entry name" value="ABC3_permease_C"/>
</dbReference>
<dbReference type="RefSeq" id="WP_070116452.1">
    <property type="nucleotide sequence ID" value="NZ_MASR01000001.1"/>
</dbReference>
<feature type="transmembrane region" description="Helical" evidence="7">
    <location>
        <begin position="362"/>
        <end position="386"/>
    </location>
</feature>
<keyword evidence="2" id="KW-1003">Cell membrane</keyword>
<keyword evidence="10" id="KW-1185">Reference proteome</keyword>
<feature type="domain" description="ABC3 transporter permease C-terminal" evidence="8">
    <location>
        <begin position="274"/>
        <end position="391"/>
    </location>
</feature>
<evidence type="ECO:0000256" key="1">
    <source>
        <dbReference type="ARBA" id="ARBA00004651"/>
    </source>
</evidence>
<feature type="transmembrane region" description="Helical" evidence="7">
    <location>
        <begin position="270"/>
        <end position="293"/>
    </location>
</feature>
<dbReference type="InterPro" id="IPR038766">
    <property type="entry name" value="Membrane_comp_ABC_pdt"/>
</dbReference>
<comment type="subcellular location">
    <subcellularLocation>
        <location evidence="1">Cell membrane</location>
        <topology evidence="1">Multi-pass membrane protein</topology>
    </subcellularLocation>
</comment>
<feature type="transmembrane region" description="Helical" evidence="7">
    <location>
        <begin position="430"/>
        <end position="453"/>
    </location>
</feature>